<dbReference type="AlphaFoldDB" id="A0A6J4M5X6"/>
<evidence type="ECO:0000313" key="2">
    <source>
        <dbReference type="EMBL" id="CAA9350717.1"/>
    </source>
</evidence>
<feature type="region of interest" description="Disordered" evidence="1">
    <location>
        <begin position="1"/>
        <end position="109"/>
    </location>
</feature>
<reference evidence="2" key="1">
    <citation type="submission" date="2020-02" db="EMBL/GenBank/DDBJ databases">
        <authorList>
            <person name="Meier V. D."/>
        </authorList>
    </citation>
    <scope>NUCLEOTIDE SEQUENCE</scope>
    <source>
        <strain evidence="2">AVDCRST_MAG68</strain>
    </source>
</reference>
<feature type="non-terminal residue" evidence="2">
    <location>
        <position position="1"/>
    </location>
</feature>
<feature type="region of interest" description="Disordered" evidence="1">
    <location>
        <begin position="122"/>
        <end position="188"/>
    </location>
</feature>
<sequence>GDPPPRPAARVHGAGLARAVARAPDGSGAGLVRPGQEVPVRRPGAGLRRGLLRRVARGVRPGGTGPRVGPVRRRPGGVGSPLRVARPPGREAADAAVRGRQAPGLWRRGGAGECRRLRGVPAAFRRAPPGAPGHRRHPVPLPLGPHEALLGRLRPRLPQDRPHRRLRAPRRQRPRRRSARRLSNPPRL</sequence>
<organism evidence="2">
    <name type="scientific">uncultured Gemmatimonadota bacterium</name>
    <dbReference type="NCBI Taxonomy" id="203437"/>
    <lineage>
        <taxon>Bacteria</taxon>
        <taxon>Pseudomonadati</taxon>
        <taxon>Gemmatimonadota</taxon>
        <taxon>environmental samples</taxon>
    </lineage>
</organism>
<gene>
    <name evidence="2" type="ORF">AVDCRST_MAG68-3564</name>
</gene>
<name>A0A6J4M5X6_9BACT</name>
<protein>
    <submittedName>
        <fullName evidence="2">Uncharacterized protein</fullName>
    </submittedName>
</protein>
<feature type="non-terminal residue" evidence="2">
    <location>
        <position position="188"/>
    </location>
</feature>
<proteinExistence type="predicted"/>
<evidence type="ECO:0000256" key="1">
    <source>
        <dbReference type="SAM" id="MobiDB-lite"/>
    </source>
</evidence>
<dbReference type="EMBL" id="CADCTW010000169">
    <property type="protein sequence ID" value="CAA9350717.1"/>
    <property type="molecule type" value="Genomic_DNA"/>
</dbReference>
<feature type="compositionally biased region" description="Basic residues" evidence="1">
    <location>
        <begin position="162"/>
        <end position="180"/>
    </location>
</feature>
<accession>A0A6J4M5X6</accession>